<reference evidence="2" key="1">
    <citation type="journal article" date="2024" name="Proc. Natl. Acad. Sci. U.S.A.">
        <title>Extraordinary preservation of gene collinearity over three hundred million years revealed in homosporous lycophytes.</title>
        <authorList>
            <person name="Li C."/>
            <person name="Wickell D."/>
            <person name="Kuo L.Y."/>
            <person name="Chen X."/>
            <person name="Nie B."/>
            <person name="Liao X."/>
            <person name="Peng D."/>
            <person name="Ji J."/>
            <person name="Jenkins J."/>
            <person name="Williams M."/>
            <person name="Shu S."/>
            <person name="Plott C."/>
            <person name="Barry K."/>
            <person name="Rajasekar S."/>
            <person name="Grimwood J."/>
            <person name="Han X."/>
            <person name="Sun S."/>
            <person name="Hou Z."/>
            <person name="He W."/>
            <person name="Dai G."/>
            <person name="Sun C."/>
            <person name="Schmutz J."/>
            <person name="Leebens-Mack J.H."/>
            <person name="Li F.W."/>
            <person name="Wang L."/>
        </authorList>
    </citation>
    <scope>NUCLEOTIDE SEQUENCE [LARGE SCALE GENOMIC DNA]</scope>
    <source>
        <strain evidence="2">cv. PW_Plant_1</strain>
    </source>
</reference>
<protein>
    <submittedName>
        <fullName evidence="1">Uncharacterized protein</fullName>
    </submittedName>
</protein>
<evidence type="ECO:0000313" key="1">
    <source>
        <dbReference type="EMBL" id="KAJ7527070.1"/>
    </source>
</evidence>
<dbReference type="EMBL" id="CM055107">
    <property type="protein sequence ID" value="KAJ7527070.1"/>
    <property type="molecule type" value="Genomic_DNA"/>
</dbReference>
<organism evidence="1 2">
    <name type="scientific">Diphasiastrum complanatum</name>
    <name type="common">Issler's clubmoss</name>
    <name type="synonym">Lycopodium complanatum</name>
    <dbReference type="NCBI Taxonomy" id="34168"/>
    <lineage>
        <taxon>Eukaryota</taxon>
        <taxon>Viridiplantae</taxon>
        <taxon>Streptophyta</taxon>
        <taxon>Embryophyta</taxon>
        <taxon>Tracheophyta</taxon>
        <taxon>Lycopodiopsida</taxon>
        <taxon>Lycopodiales</taxon>
        <taxon>Lycopodiaceae</taxon>
        <taxon>Lycopodioideae</taxon>
        <taxon>Diphasiastrum</taxon>
    </lineage>
</organism>
<dbReference type="Proteomes" id="UP001162992">
    <property type="component" value="Chromosome 16"/>
</dbReference>
<accession>A0ACC2BBD4</accession>
<keyword evidence="2" id="KW-1185">Reference proteome</keyword>
<name>A0ACC2BBD4_DIPCM</name>
<comment type="caution">
    <text evidence="1">The sequence shown here is derived from an EMBL/GenBank/DDBJ whole genome shotgun (WGS) entry which is preliminary data.</text>
</comment>
<gene>
    <name evidence="1" type="ORF">O6H91_16G034900</name>
</gene>
<sequence length="339" mass="37127">MVAASSLASAQWRRPLLLNGGLSALCSAHTARHLLLRSGFGLKLPRLQSAKLSNADRWLHLRWSYAQPEECGKARAFPDGGNSNWQIGLAESLAGSSSCLSVHVHDIGMTVLVATGAYVWVKLFDFLSRRNVLKQKLSRKLVHISSGLLYVLCWPFFSKSGSARYLAALVPLANGVRLLIFGLGVRKSEGLVKSMTRDGDPKELLRGPFYYVIVLFLVTIIFWRDSPVGIIALSMMCGGDGIADIVGRTFGSHKLPYNKAKSWAGSIAMLIFGYLVSFGMLQYFTALGFYKYDLVESVIGVFWISVAATIVESLPVTSEVDDNIMIPITTILLGLAMFP</sequence>
<proteinExistence type="predicted"/>
<evidence type="ECO:0000313" key="2">
    <source>
        <dbReference type="Proteomes" id="UP001162992"/>
    </source>
</evidence>